<dbReference type="InterPro" id="IPR021517">
    <property type="entry name" value="DUF3180"/>
</dbReference>
<keyword evidence="1" id="KW-1133">Transmembrane helix</keyword>
<feature type="transmembrane region" description="Helical" evidence="1">
    <location>
        <begin position="75"/>
        <end position="96"/>
    </location>
</feature>
<keyword evidence="1" id="KW-0472">Membrane</keyword>
<accession>A0AAU7DVM0</accession>
<evidence type="ECO:0000256" key="1">
    <source>
        <dbReference type="SAM" id="Phobius"/>
    </source>
</evidence>
<evidence type="ECO:0000313" key="2">
    <source>
        <dbReference type="EMBL" id="XBH21760.1"/>
    </source>
</evidence>
<dbReference type="AlphaFoldDB" id="A0AAU7DVM0"/>
<protein>
    <submittedName>
        <fullName evidence="2">DUF3180 domain-containing protein</fullName>
    </submittedName>
</protein>
<feature type="transmembrane region" description="Helical" evidence="1">
    <location>
        <begin position="116"/>
        <end position="136"/>
    </location>
</feature>
<feature type="transmembrane region" description="Helical" evidence="1">
    <location>
        <begin position="38"/>
        <end position="63"/>
    </location>
</feature>
<dbReference type="EMBL" id="CP146203">
    <property type="protein sequence ID" value="XBH21760.1"/>
    <property type="molecule type" value="Genomic_DNA"/>
</dbReference>
<sequence>MTRTKLSQLAMLAVLALTGAWGALKLFARQGFHLPAVGWLQSIVIAICALLILWGGFVVRAYLNGKRPKLSGITAARIAVLAQAGSLAGALLAGWFAAQALVALENLNIESQQYRLLTAGVACVVAVGLVVCSYIAESNCQVPPTDDGMETELPDGIPG</sequence>
<keyword evidence="1" id="KW-0812">Transmembrane</keyword>
<dbReference type="Pfam" id="PF11377">
    <property type="entry name" value="DUF3180"/>
    <property type="match status" value="1"/>
</dbReference>
<reference evidence="2" key="1">
    <citation type="submission" date="2024-02" db="EMBL/GenBank/DDBJ databases">
        <title>Tomenella chthoni gen. nov. sp. nov., a member of the family Jonesiaceae isolated from bat guano.</title>
        <authorList>
            <person name="Miller S.L."/>
            <person name="King J."/>
            <person name="Sankaranarayanan K."/>
            <person name="Lawson P.A."/>
        </authorList>
    </citation>
    <scope>NUCLEOTIDE SEQUENCE</scope>
    <source>
        <strain evidence="2">BS-20</strain>
    </source>
</reference>
<proteinExistence type="predicted"/>
<organism evidence="2">
    <name type="scientific">Jonesiaceae bacterium BS-20</name>
    <dbReference type="NCBI Taxonomy" id="3120821"/>
    <lineage>
        <taxon>Bacteria</taxon>
        <taxon>Bacillati</taxon>
        <taxon>Actinomycetota</taxon>
        <taxon>Actinomycetes</taxon>
        <taxon>Micrococcales</taxon>
        <taxon>Jonesiaceae</taxon>
    </lineage>
</organism>
<name>A0AAU7DVM0_9MICO</name>
<gene>
    <name evidence="2" type="ORF">V5R04_00600</name>
</gene>